<accession>A0A7X0Y5Y8</accession>
<evidence type="ECO:0000313" key="2">
    <source>
        <dbReference type="EMBL" id="MBC1937144.1"/>
    </source>
</evidence>
<dbReference type="InterPro" id="IPR005182">
    <property type="entry name" value="YdbS-like_PH"/>
</dbReference>
<dbReference type="Proteomes" id="UP000535908">
    <property type="component" value="Unassembled WGS sequence"/>
</dbReference>
<comment type="caution">
    <text evidence="2">The sequence shown here is derived from an EMBL/GenBank/DDBJ whole genome shotgun (WGS) entry which is preliminary data.</text>
</comment>
<gene>
    <name evidence="2" type="ORF">HCA69_12255</name>
</gene>
<dbReference type="EMBL" id="JAARWN010000014">
    <property type="protein sequence ID" value="MBC1937144.1"/>
    <property type="molecule type" value="Genomic_DNA"/>
</dbReference>
<name>A0A7X0Y5Y8_9LIST</name>
<evidence type="ECO:0000313" key="3">
    <source>
        <dbReference type="Proteomes" id="UP000535908"/>
    </source>
</evidence>
<dbReference type="Pfam" id="PF03703">
    <property type="entry name" value="bPH_2"/>
    <property type="match status" value="1"/>
</dbReference>
<dbReference type="PANTHER" id="PTHR37938">
    <property type="entry name" value="BLL0215 PROTEIN"/>
    <property type="match status" value="1"/>
</dbReference>
<dbReference type="AlphaFoldDB" id="A0A7X0Y5Y8"/>
<proteinExistence type="predicted"/>
<dbReference type="PANTHER" id="PTHR37938:SF1">
    <property type="entry name" value="BLL0215 PROTEIN"/>
    <property type="match status" value="1"/>
</dbReference>
<reference evidence="2 3" key="1">
    <citation type="submission" date="2020-03" db="EMBL/GenBank/DDBJ databases">
        <title>Soil Listeria distribution.</title>
        <authorList>
            <person name="Liao J."/>
            <person name="Wiedmann M."/>
        </authorList>
    </citation>
    <scope>NUCLEOTIDE SEQUENCE [LARGE SCALE GENOMIC DNA]</scope>
    <source>
        <strain evidence="2 3">FSL L7-0741</strain>
    </source>
</reference>
<sequence length="166" mass="18551">MKFCPDCGASVEGMKFCPECGANLAKQNTPVPTQTQEATQERELISFSTYMFGLESTKASIMKNVNVSIPKVEYTLTTERLLIQKSGVLSQKKDELELYKVKDISVKQGMKDKMLGVGDITILSTDESSPETVLKRIHKPQDIKEQIRSAVQAVKKEMGIGYRQEI</sequence>
<protein>
    <submittedName>
        <fullName evidence="2">PH domain-containing protein</fullName>
    </submittedName>
</protein>
<feature type="domain" description="YdbS-like PH" evidence="1">
    <location>
        <begin position="73"/>
        <end position="147"/>
    </location>
</feature>
<dbReference type="RefSeq" id="WP_185526652.1">
    <property type="nucleotide sequence ID" value="NZ_JAARWN010000014.1"/>
</dbReference>
<organism evidence="2 3">
    <name type="scientific">Listeria grandensis</name>
    <dbReference type="NCBI Taxonomy" id="1494963"/>
    <lineage>
        <taxon>Bacteria</taxon>
        <taxon>Bacillati</taxon>
        <taxon>Bacillota</taxon>
        <taxon>Bacilli</taxon>
        <taxon>Bacillales</taxon>
        <taxon>Listeriaceae</taxon>
        <taxon>Listeria</taxon>
    </lineage>
</organism>
<evidence type="ECO:0000259" key="1">
    <source>
        <dbReference type="Pfam" id="PF03703"/>
    </source>
</evidence>